<gene>
    <name evidence="2" type="ORF">AAF712_007831</name>
</gene>
<evidence type="ECO:0000256" key="1">
    <source>
        <dbReference type="SAM" id="MobiDB-lite"/>
    </source>
</evidence>
<comment type="caution">
    <text evidence="2">The sequence shown here is derived from an EMBL/GenBank/DDBJ whole genome shotgun (WGS) entry which is preliminary data.</text>
</comment>
<dbReference type="EMBL" id="JBBXMP010000051">
    <property type="protein sequence ID" value="KAL0065161.1"/>
    <property type="molecule type" value="Genomic_DNA"/>
</dbReference>
<dbReference type="Proteomes" id="UP001437256">
    <property type="component" value="Unassembled WGS sequence"/>
</dbReference>
<accession>A0ABR2ZVP8</accession>
<proteinExistence type="predicted"/>
<keyword evidence="3" id="KW-1185">Reference proteome</keyword>
<protein>
    <submittedName>
        <fullName evidence="2">Uncharacterized protein</fullName>
    </submittedName>
</protein>
<reference evidence="2 3" key="1">
    <citation type="submission" date="2024-05" db="EMBL/GenBank/DDBJ databases">
        <title>A draft genome resource for the thread blight pathogen Marasmius tenuissimus strain MS-2.</title>
        <authorList>
            <person name="Yulfo-Soto G.E."/>
            <person name="Baruah I.K."/>
            <person name="Amoako-Attah I."/>
            <person name="Bukari Y."/>
            <person name="Meinhardt L.W."/>
            <person name="Bailey B.A."/>
            <person name="Cohen S.P."/>
        </authorList>
    </citation>
    <scope>NUCLEOTIDE SEQUENCE [LARGE SCALE GENOMIC DNA]</scope>
    <source>
        <strain evidence="2 3">MS-2</strain>
    </source>
</reference>
<name>A0ABR2ZVP8_9AGAR</name>
<evidence type="ECO:0000313" key="2">
    <source>
        <dbReference type="EMBL" id="KAL0065161.1"/>
    </source>
</evidence>
<sequence>MEPGKKLYVFEEMLAIVLSPWDLQPLAKESMARLGRRTPHEQESYDQYEQTGRDVKKWSTQGVDY</sequence>
<feature type="region of interest" description="Disordered" evidence="1">
    <location>
        <begin position="33"/>
        <end position="65"/>
    </location>
</feature>
<organism evidence="2 3">
    <name type="scientific">Marasmius tenuissimus</name>
    <dbReference type="NCBI Taxonomy" id="585030"/>
    <lineage>
        <taxon>Eukaryota</taxon>
        <taxon>Fungi</taxon>
        <taxon>Dikarya</taxon>
        <taxon>Basidiomycota</taxon>
        <taxon>Agaricomycotina</taxon>
        <taxon>Agaricomycetes</taxon>
        <taxon>Agaricomycetidae</taxon>
        <taxon>Agaricales</taxon>
        <taxon>Marasmiineae</taxon>
        <taxon>Marasmiaceae</taxon>
        <taxon>Marasmius</taxon>
    </lineage>
</organism>
<evidence type="ECO:0000313" key="3">
    <source>
        <dbReference type="Proteomes" id="UP001437256"/>
    </source>
</evidence>